<organism evidence="1 2">
    <name type="scientific">Bauhinia variegata</name>
    <name type="common">Purple orchid tree</name>
    <name type="synonym">Phanera variegata</name>
    <dbReference type="NCBI Taxonomy" id="167791"/>
    <lineage>
        <taxon>Eukaryota</taxon>
        <taxon>Viridiplantae</taxon>
        <taxon>Streptophyta</taxon>
        <taxon>Embryophyta</taxon>
        <taxon>Tracheophyta</taxon>
        <taxon>Spermatophyta</taxon>
        <taxon>Magnoliopsida</taxon>
        <taxon>eudicotyledons</taxon>
        <taxon>Gunneridae</taxon>
        <taxon>Pentapetalae</taxon>
        <taxon>rosids</taxon>
        <taxon>fabids</taxon>
        <taxon>Fabales</taxon>
        <taxon>Fabaceae</taxon>
        <taxon>Cercidoideae</taxon>
        <taxon>Cercideae</taxon>
        <taxon>Bauhiniinae</taxon>
        <taxon>Bauhinia</taxon>
    </lineage>
</organism>
<comment type="caution">
    <text evidence="1">The sequence shown here is derived from an EMBL/GenBank/DDBJ whole genome shotgun (WGS) entry which is preliminary data.</text>
</comment>
<dbReference type="Proteomes" id="UP000828941">
    <property type="component" value="Chromosome 9"/>
</dbReference>
<evidence type="ECO:0000313" key="1">
    <source>
        <dbReference type="EMBL" id="KAI4323918.1"/>
    </source>
</evidence>
<name>A0ACB9MIT6_BAUVA</name>
<protein>
    <submittedName>
        <fullName evidence="1">Uncharacterized protein</fullName>
    </submittedName>
</protein>
<proteinExistence type="predicted"/>
<gene>
    <name evidence="1" type="ORF">L6164_023491</name>
</gene>
<reference evidence="1 2" key="1">
    <citation type="journal article" date="2022" name="DNA Res.">
        <title>Chromosomal-level genome assembly of the orchid tree Bauhinia variegata (Leguminosae; Cercidoideae) supports the allotetraploid origin hypothesis of Bauhinia.</title>
        <authorList>
            <person name="Zhong Y."/>
            <person name="Chen Y."/>
            <person name="Zheng D."/>
            <person name="Pang J."/>
            <person name="Liu Y."/>
            <person name="Luo S."/>
            <person name="Meng S."/>
            <person name="Qian L."/>
            <person name="Wei D."/>
            <person name="Dai S."/>
            <person name="Zhou R."/>
        </authorList>
    </citation>
    <scope>NUCLEOTIDE SEQUENCE [LARGE SCALE GENOMIC DNA]</scope>
    <source>
        <strain evidence="1">BV-YZ2020</strain>
    </source>
</reference>
<sequence length="145" mass="16689">MDHTEIATVVQGTVGYLDPEYMQTSQFTEKSDVYSFGVVLMELLTGEKADSFDRPQEKRSLAMHFLNAFKENYLFDVIESGIVKDENKEEVMEVAALASRRLRLTGEERPSMKEVAMELEGMMMMNKHPWVAVTLSLIWRRLNTC</sequence>
<evidence type="ECO:0000313" key="2">
    <source>
        <dbReference type="Proteomes" id="UP000828941"/>
    </source>
</evidence>
<dbReference type="EMBL" id="CM039434">
    <property type="protein sequence ID" value="KAI4323918.1"/>
    <property type="molecule type" value="Genomic_DNA"/>
</dbReference>
<accession>A0ACB9MIT6</accession>
<keyword evidence="2" id="KW-1185">Reference proteome</keyword>